<feature type="region of interest" description="Disordered" evidence="1">
    <location>
        <begin position="1"/>
        <end position="44"/>
    </location>
</feature>
<protein>
    <submittedName>
        <fullName evidence="2">Uncharacterized protein</fullName>
    </submittedName>
</protein>
<feature type="non-terminal residue" evidence="2">
    <location>
        <position position="1"/>
    </location>
</feature>
<organism evidence="2 3">
    <name type="scientific">Aquarana catesbeiana</name>
    <name type="common">American bullfrog</name>
    <name type="synonym">Rana catesbeiana</name>
    <dbReference type="NCBI Taxonomy" id="8400"/>
    <lineage>
        <taxon>Eukaryota</taxon>
        <taxon>Metazoa</taxon>
        <taxon>Chordata</taxon>
        <taxon>Craniata</taxon>
        <taxon>Vertebrata</taxon>
        <taxon>Euteleostomi</taxon>
        <taxon>Amphibia</taxon>
        <taxon>Batrachia</taxon>
        <taxon>Anura</taxon>
        <taxon>Neobatrachia</taxon>
        <taxon>Ranoidea</taxon>
        <taxon>Ranidae</taxon>
        <taxon>Aquarana</taxon>
    </lineage>
</organism>
<name>A0A2G9QB70_AQUCT</name>
<sequence>HNLHLRYSVLRSQRTSEDTRNPTRPKEGELSTPQSEDVEEEEVYEVGEIVTPTGDVDLVEKNLISQMQVHKYSLGRSWCAIVNYRRLMKTSMMLKKDSKSS</sequence>
<dbReference type="AlphaFoldDB" id="A0A2G9QB70"/>
<dbReference type="EMBL" id="KZ060077">
    <property type="protein sequence ID" value="PIO12859.1"/>
    <property type="molecule type" value="Genomic_DNA"/>
</dbReference>
<accession>A0A2G9QB70</accession>
<keyword evidence="3" id="KW-1185">Reference proteome</keyword>
<proteinExistence type="predicted"/>
<dbReference type="Proteomes" id="UP000228934">
    <property type="component" value="Unassembled WGS sequence"/>
</dbReference>
<evidence type="ECO:0000256" key="1">
    <source>
        <dbReference type="SAM" id="MobiDB-lite"/>
    </source>
</evidence>
<evidence type="ECO:0000313" key="3">
    <source>
        <dbReference type="Proteomes" id="UP000228934"/>
    </source>
</evidence>
<evidence type="ECO:0000313" key="2">
    <source>
        <dbReference type="EMBL" id="PIO12859.1"/>
    </source>
</evidence>
<reference evidence="3" key="1">
    <citation type="journal article" date="2017" name="Nat. Commun.">
        <title>The North American bullfrog draft genome provides insight into hormonal regulation of long noncoding RNA.</title>
        <authorList>
            <person name="Hammond S.A."/>
            <person name="Warren R.L."/>
            <person name="Vandervalk B.P."/>
            <person name="Kucuk E."/>
            <person name="Khan H."/>
            <person name="Gibb E.A."/>
            <person name="Pandoh P."/>
            <person name="Kirk H."/>
            <person name="Zhao Y."/>
            <person name="Jones M."/>
            <person name="Mungall A.J."/>
            <person name="Coope R."/>
            <person name="Pleasance S."/>
            <person name="Moore R.A."/>
            <person name="Holt R.A."/>
            <person name="Round J.M."/>
            <person name="Ohora S."/>
            <person name="Walle B.V."/>
            <person name="Veldhoen N."/>
            <person name="Helbing C.C."/>
            <person name="Birol I."/>
        </authorList>
    </citation>
    <scope>NUCLEOTIDE SEQUENCE [LARGE SCALE GENOMIC DNA]</scope>
</reference>
<gene>
    <name evidence="2" type="ORF">AB205_0052860</name>
</gene>
<feature type="compositionally biased region" description="Basic and acidic residues" evidence="1">
    <location>
        <begin position="14"/>
        <end position="29"/>
    </location>
</feature>